<organism evidence="2">
    <name type="scientific">uncultured Solirubrobacterales bacterium</name>
    <dbReference type="NCBI Taxonomy" id="768556"/>
    <lineage>
        <taxon>Bacteria</taxon>
        <taxon>Bacillati</taxon>
        <taxon>Actinomycetota</taxon>
        <taxon>Thermoleophilia</taxon>
        <taxon>Solirubrobacterales</taxon>
        <taxon>environmental samples</taxon>
    </lineage>
</organism>
<dbReference type="EMBL" id="CADCVU010000124">
    <property type="protein sequence ID" value="CAA9504258.1"/>
    <property type="molecule type" value="Genomic_DNA"/>
</dbReference>
<sequence>MERAARGRRGGAGVQPLLRGCAPRGGVARSRQVTRGRRRVRVGRRHMHRRRVARALTRDRLPYRDTAIGLRGPAVADVARAFGQLWKRCGAALPVGERTRPEEIGPAGEEGARVVIQEPGRMRIARMLQLVAAGARERLWIADAYFMAGPTLNQALMSAARDRVDVRVLLPATNDVPLA</sequence>
<proteinExistence type="predicted"/>
<gene>
    <name evidence="2" type="ORF">AVDCRST_MAG45-1500</name>
</gene>
<reference evidence="2" key="1">
    <citation type="submission" date="2020-02" db="EMBL/GenBank/DDBJ databases">
        <authorList>
            <person name="Meier V. D."/>
        </authorList>
    </citation>
    <scope>NUCLEOTIDE SEQUENCE</scope>
    <source>
        <strain evidence="2">AVDCRST_MAG45</strain>
    </source>
</reference>
<evidence type="ECO:0000256" key="1">
    <source>
        <dbReference type="SAM" id="MobiDB-lite"/>
    </source>
</evidence>
<evidence type="ECO:0000313" key="2">
    <source>
        <dbReference type="EMBL" id="CAA9504258.1"/>
    </source>
</evidence>
<feature type="region of interest" description="Disordered" evidence="1">
    <location>
        <begin position="1"/>
        <end position="26"/>
    </location>
</feature>
<accession>A0A6J4SSL0</accession>
<dbReference type="SUPFAM" id="SSF56024">
    <property type="entry name" value="Phospholipase D/nuclease"/>
    <property type="match status" value="1"/>
</dbReference>
<name>A0A6J4SSL0_9ACTN</name>
<protein>
    <recommendedName>
        <fullName evidence="3">Phospholipase D-like domain-containing protein</fullName>
    </recommendedName>
</protein>
<dbReference type="AlphaFoldDB" id="A0A6J4SSL0"/>
<evidence type="ECO:0008006" key="3">
    <source>
        <dbReference type="Google" id="ProtNLM"/>
    </source>
</evidence>